<dbReference type="Proteomes" id="UP000664545">
    <property type="component" value="Unassembled WGS sequence"/>
</dbReference>
<accession>A0A939DAJ5</accession>
<evidence type="ECO:0000256" key="2">
    <source>
        <dbReference type="ARBA" id="ARBA00010004"/>
    </source>
</evidence>
<proteinExistence type="inferred from homology"/>
<evidence type="ECO:0000256" key="9">
    <source>
        <dbReference type="ARBA" id="ARBA00023136"/>
    </source>
</evidence>
<dbReference type="NCBIfam" id="TIGR02473">
    <property type="entry name" value="flagell_FliJ"/>
    <property type="match status" value="1"/>
</dbReference>
<keyword evidence="4" id="KW-0813">Transport</keyword>
<dbReference type="GO" id="GO:0005886">
    <property type="term" value="C:plasma membrane"/>
    <property type="evidence" value="ECO:0007669"/>
    <property type="project" value="UniProtKB-SubCell"/>
</dbReference>
<comment type="similarity">
    <text evidence="2">Belongs to the FliJ family.</text>
</comment>
<comment type="caution">
    <text evidence="12">The sequence shown here is derived from an EMBL/GenBank/DDBJ whole genome shotgun (WGS) entry which is preliminary data.</text>
</comment>
<protein>
    <recommendedName>
        <fullName evidence="3">Flagellar FliJ protein</fullName>
    </recommendedName>
</protein>
<keyword evidence="7" id="KW-1005">Bacterial flagellum biogenesis</keyword>
<keyword evidence="12" id="KW-0969">Cilium</keyword>
<dbReference type="Gene3D" id="1.10.287.1700">
    <property type="match status" value="1"/>
</dbReference>
<sequence length="146" mass="17297">MAKFKFSLKSVEKYRNITLDEAKGKYAKAVADVNTQNELIAKVVAELTEVNHELNRRNSEGITILEYQGYKRYIKILETRIQEEEEKLYGLRNIEHRRHREMIVAKTDVMSIEKLREKNFEEFTKEETKKEELAIDEFVSNQVLGR</sequence>
<keyword evidence="13" id="KW-1185">Reference proteome</keyword>
<dbReference type="GO" id="GO:0015031">
    <property type="term" value="P:protein transport"/>
    <property type="evidence" value="ECO:0007669"/>
    <property type="project" value="UniProtKB-KW"/>
</dbReference>
<evidence type="ECO:0000256" key="5">
    <source>
        <dbReference type="ARBA" id="ARBA00022475"/>
    </source>
</evidence>
<keyword evidence="10" id="KW-1006">Bacterial flagellum protein export</keyword>
<comment type="subcellular location">
    <subcellularLocation>
        <location evidence="1">Cell membrane</location>
        <topology evidence="1">Peripheral membrane protein</topology>
        <orientation evidence="1">Cytoplasmic side</orientation>
    </subcellularLocation>
</comment>
<dbReference type="GO" id="GO:0006935">
    <property type="term" value="P:chemotaxis"/>
    <property type="evidence" value="ECO:0007669"/>
    <property type="project" value="UniProtKB-KW"/>
</dbReference>
<feature type="coiled-coil region" evidence="11">
    <location>
        <begin position="67"/>
        <end position="94"/>
    </location>
</feature>
<dbReference type="GO" id="GO:0044781">
    <property type="term" value="P:bacterial-type flagellum organization"/>
    <property type="evidence" value="ECO:0007669"/>
    <property type="project" value="UniProtKB-KW"/>
</dbReference>
<keyword evidence="6" id="KW-0145">Chemotaxis</keyword>
<evidence type="ECO:0000256" key="7">
    <source>
        <dbReference type="ARBA" id="ARBA00022795"/>
    </source>
</evidence>
<evidence type="ECO:0000313" key="12">
    <source>
        <dbReference type="EMBL" id="MBN7773768.1"/>
    </source>
</evidence>
<dbReference type="InterPro" id="IPR053716">
    <property type="entry name" value="Flag_assembly_chemotaxis_eff"/>
</dbReference>
<evidence type="ECO:0000256" key="11">
    <source>
        <dbReference type="SAM" id="Coils"/>
    </source>
</evidence>
<dbReference type="InterPro" id="IPR012823">
    <property type="entry name" value="Flagell_FliJ"/>
</dbReference>
<dbReference type="Pfam" id="PF02050">
    <property type="entry name" value="FliJ"/>
    <property type="match status" value="1"/>
</dbReference>
<keyword evidence="5" id="KW-1003">Cell membrane</keyword>
<name>A0A939DAJ5_CLOAM</name>
<evidence type="ECO:0000256" key="1">
    <source>
        <dbReference type="ARBA" id="ARBA00004413"/>
    </source>
</evidence>
<evidence type="ECO:0000256" key="10">
    <source>
        <dbReference type="ARBA" id="ARBA00023225"/>
    </source>
</evidence>
<keyword evidence="11" id="KW-0175">Coiled coil</keyword>
<evidence type="ECO:0000256" key="6">
    <source>
        <dbReference type="ARBA" id="ARBA00022500"/>
    </source>
</evidence>
<gene>
    <name evidence="12" type="primary">fliJ</name>
    <name evidence="12" type="ORF">JYB65_10375</name>
</gene>
<organism evidence="12 13">
    <name type="scientific">Clostridium aminobutyricum</name>
    <dbReference type="NCBI Taxonomy" id="33953"/>
    <lineage>
        <taxon>Bacteria</taxon>
        <taxon>Bacillati</taxon>
        <taxon>Bacillota</taxon>
        <taxon>Clostridia</taxon>
        <taxon>Eubacteriales</taxon>
        <taxon>Clostridiaceae</taxon>
        <taxon>Clostridium</taxon>
    </lineage>
</organism>
<dbReference type="GO" id="GO:0071973">
    <property type="term" value="P:bacterial-type flagellum-dependent cell motility"/>
    <property type="evidence" value="ECO:0007669"/>
    <property type="project" value="InterPro"/>
</dbReference>
<evidence type="ECO:0000256" key="3">
    <source>
        <dbReference type="ARBA" id="ARBA00020392"/>
    </source>
</evidence>
<evidence type="ECO:0000256" key="4">
    <source>
        <dbReference type="ARBA" id="ARBA00022448"/>
    </source>
</evidence>
<reference evidence="12" key="1">
    <citation type="submission" date="2021-02" db="EMBL/GenBank/DDBJ databases">
        <title>Abyssanaerobacter marinus gen.nov., sp., nov, anaerobic bacterium isolated from the Onnuri vent field of Indian Ocean and suggestion of Mogibacteriaceae fam. nov., and proposal of reclassification of ambiguous this family's genus member.</title>
        <authorList>
            <person name="Kim Y.J."/>
            <person name="Yang J.-A."/>
        </authorList>
    </citation>
    <scope>NUCLEOTIDE SEQUENCE</scope>
    <source>
        <strain evidence="12">DSM 2634</strain>
    </source>
</reference>
<dbReference type="RefSeq" id="WP_206582604.1">
    <property type="nucleotide sequence ID" value="NZ_JAFJZZ010000004.1"/>
</dbReference>
<dbReference type="EMBL" id="JAFJZZ010000004">
    <property type="protein sequence ID" value="MBN7773768.1"/>
    <property type="molecule type" value="Genomic_DNA"/>
</dbReference>
<keyword evidence="12" id="KW-0282">Flagellum</keyword>
<evidence type="ECO:0000313" key="13">
    <source>
        <dbReference type="Proteomes" id="UP000664545"/>
    </source>
</evidence>
<dbReference type="AlphaFoldDB" id="A0A939DAJ5"/>
<dbReference type="GO" id="GO:0009288">
    <property type="term" value="C:bacterial-type flagellum"/>
    <property type="evidence" value="ECO:0007669"/>
    <property type="project" value="InterPro"/>
</dbReference>
<evidence type="ECO:0000256" key="8">
    <source>
        <dbReference type="ARBA" id="ARBA00022927"/>
    </source>
</evidence>
<keyword evidence="9" id="KW-0472">Membrane</keyword>
<keyword evidence="8" id="KW-0653">Protein transport</keyword>
<keyword evidence="12" id="KW-0966">Cell projection</keyword>